<dbReference type="EMBL" id="CP001344">
    <property type="protein sequence ID" value="ACL46020.1"/>
    <property type="molecule type" value="Genomic_DNA"/>
</dbReference>
<feature type="region of interest" description="Disordered" evidence="1">
    <location>
        <begin position="243"/>
        <end position="267"/>
    </location>
</feature>
<sequence length="569" mass="62448">MAFTPPYQSKVLTFLLRQSRQLRDRLGQTLQQTRGAIAWGMQVTLFSLFQLLQTSQLGNKTLRQGVAWSWRKLQSEPAANRAAKILPATDTVVERVLQSIRVRPAVDQSSTVSSSESVSPVAVSLIPIGGETHQQSFLQKLLQQHWQFVQRVRASFPLSAPAKSPVLPGSGNAQTPGVASDTISLASPSLLPGALPTESPPPLLRWQPPLLRWQDFVRQSWHSLNHWGQLALTQVTPAQTSALTQAGESQVAERSLADGTLPEQNQRGNGLSIQAMVQGIATLLQPRRLVLVTNTNQILDILTPAQQRQLQWRIVWELATYYRQVRIIRQLTGAPIPLPQWCSEKQPSEPMLRSPQPSMPLPKAPNWRSPMTDWKSSLGFAQMAPQTTAPLETPQVAVPALTGNFWSHLASRLQNALQNRLSQIWSGLSTPALPLQPRASGSPTELVPVVKTTSQVTPAPKVGATVAIKPEKAVTAPVSASAGRQSQSSIANPLTGGGLGVTVAFNEAIEAEAIFVSYEKHPLEQILTWLDRVMVWIEAMALYLWQHLRGNRFLQAVQQRLKQGLGGKS</sequence>
<gene>
    <name evidence="2" type="ordered locus">Cyan7425_3701</name>
</gene>
<name>B8HSN7_CYAP4</name>
<organism evidence="2">
    <name type="scientific">Cyanothece sp. (strain PCC 7425 / ATCC 29141)</name>
    <dbReference type="NCBI Taxonomy" id="395961"/>
    <lineage>
        <taxon>Bacteria</taxon>
        <taxon>Bacillati</taxon>
        <taxon>Cyanobacteriota</taxon>
        <taxon>Cyanophyceae</taxon>
        <taxon>Gomontiellales</taxon>
        <taxon>Cyanothecaceae</taxon>
        <taxon>Cyanothece</taxon>
    </lineage>
</organism>
<evidence type="ECO:0000256" key="1">
    <source>
        <dbReference type="SAM" id="MobiDB-lite"/>
    </source>
</evidence>
<evidence type="ECO:0000313" key="2">
    <source>
        <dbReference type="EMBL" id="ACL46020.1"/>
    </source>
</evidence>
<proteinExistence type="predicted"/>
<dbReference type="OrthoDB" id="502220at2"/>
<dbReference type="KEGG" id="cyn:Cyan7425_3701"/>
<dbReference type="HOGENOM" id="CLU_028870_0_0_3"/>
<accession>B8HSN7</accession>
<dbReference type="eggNOG" id="ENOG502ZYZU">
    <property type="taxonomic scope" value="Bacteria"/>
</dbReference>
<dbReference type="AlphaFoldDB" id="B8HSN7"/>
<protein>
    <submittedName>
        <fullName evidence="2">Uncharacterized protein</fullName>
    </submittedName>
</protein>
<reference evidence="2" key="1">
    <citation type="submission" date="2009-01" db="EMBL/GenBank/DDBJ databases">
        <title>Complete sequence of chromosome Cyanothece sp. PCC 7425.</title>
        <authorList>
            <consortium name="US DOE Joint Genome Institute"/>
            <person name="Lucas S."/>
            <person name="Copeland A."/>
            <person name="Lapidus A."/>
            <person name="Glavina del Rio T."/>
            <person name="Dalin E."/>
            <person name="Tice H."/>
            <person name="Bruce D."/>
            <person name="Goodwin L."/>
            <person name="Pitluck S."/>
            <person name="Sims D."/>
            <person name="Meineke L."/>
            <person name="Brettin T."/>
            <person name="Detter J.C."/>
            <person name="Han C."/>
            <person name="Larimer F."/>
            <person name="Land M."/>
            <person name="Hauser L."/>
            <person name="Kyrpides N."/>
            <person name="Ovchinnikova G."/>
            <person name="Liberton M."/>
            <person name="Stoeckel J."/>
            <person name="Banerjee A."/>
            <person name="Singh A."/>
            <person name="Page L."/>
            <person name="Sato H."/>
            <person name="Zhao L."/>
            <person name="Sherman L."/>
            <person name="Pakrasi H."/>
            <person name="Richardson P."/>
        </authorList>
    </citation>
    <scope>NUCLEOTIDE SEQUENCE</scope>
    <source>
        <strain evidence="2">PCC 7425</strain>
    </source>
</reference>